<gene>
    <name evidence="2" type="ORF">CHU92_07690</name>
</gene>
<dbReference type="CDD" id="cd04301">
    <property type="entry name" value="NAT_SF"/>
    <property type="match status" value="1"/>
</dbReference>
<dbReference type="PANTHER" id="PTHR43415">
    <property type="entry name" value="SPERMIDINE N(1)-ACETYLTRANSFERASE"/>
    <property type="match status" value="1"/>
</dbReference>
<feature type="domain" description="N-acetyltransferase" evidence="1">
    <location>
        <begin position="9"/>
        <end position="169"/>
    </location>
</feature>
<dbReference type="GO" id="GO:0016747">
    <property type="term" value="F:acyltransferase activity, transferring groups other than amino-acyl groups"/>
    <property type="evidence" value="ECO:0007669"/>
    <property type="project" value="InterPro"/>
</dbReference>
<comment type="caution">
    <text evidence="2">The sequence shown here is derived from an EMBL/GenBank/DDBJ whole genome shotgun (WGS) entry which is preliminary data.</text>
</comment>
<dbReference type="AlphaFoldDB" id="A0A255Z8J4"/>
<accession>A0A255Z8J4</accession>
<dbReference type="PANTHER" id="PTHR43415:SF3">
    <property type="entry name" value="GNAT-FAMILY ACETYLTRANSFERASE"/>
    <property type="match status" value="1"/>
</dbReference>
<keyword evidence="2" id="KW-0808">Transferase</keyword>
<name>A0A255Z8J4_9FLAO</name>
<organism evidence="2 3">
    <name type="scientific">Flavobacterium cyanobacteriorum</name>
    <dbReference type="NCBI Taxonomy" id="2022802"/>
    <lineage>
        <taxon>Bacteria</taxon>
        <taxon>Pseudomonadati</taxon>
        <taxon>Bacteroidota</taxon>
        <taxon>Flavobacteriia</taxon>
        <taxon>Flavobacteriales</taxon>
        <taxon>Flavobacteriaceae</taxon>
        <taxon>Flavobacterium</taxon>
    </lineage>
</organism>
<dbReference type="OrthoDB" id="893030at2"/>
<dbReference type="EMBL" id="NOXV01000250">
    <property type="protein sequence ID" value="OYQ37769.1"/>
    <property type="molecule type" value="Genomic_DNA"/>
</dbReference>
<reference evidence="2 3" key="1">
    <citation type="submission" date="2017-07" db="EMBL/GenBank/DDBJ databases">
        <title>Flavobacterium cyanobacteriorum sp. nov., isolated from cyanobacterial aggregates in a eutrophic lake.</title>
        <authorList>
            <person name="Cai H."/>
        </authorList>
    </citation>
    <scope>NUCLEOTIDE SEQUENCE [LARGE SCALE GENOMIC DNA]</scope>
    <source>
        <strain evidence="2 3">TH021</strain>
    </source>
</reference>
<dbReference type="Proteomes" id="UP000216605">
    <property type="component" value="Unassembled WGS sequence"/>
</dbReference>
<evidence type="ECO:0000259" key="1">
    <source>
        <dbReference type="PROSITE" id="PS51186"/>
    </source>
</evidence>
<dbReference type="Gene3D" id="3.40.630.30">
    <property type="match status" value="1"/>
</dbReference>
<dbReference type="InterPro" id="IPR000182">
    <property type="entry name" value="GNAT_dom"/>
</dbReference>
<keyword evidence="3" id="KW-1185">Reference proteome</keyword>
<proteinExistence type="predicted"/>
<dbReference type="InterPro" id="IPR016181">
    <property type="entry name" value="Acyl_CoA_acyltransferase"/>
</dbReference>
<dbReference type="RefSeq" id="WP_094414256.1">
    <property type="nucleotide sequence ID" value="NZ_NOXV01000250.1"/>
</dbReference>
<evidence type="ECO:0000313" key="2">
    <source>
        <dbReference type="EMBL" id="OYQ37769.1"/>
    </source>
</evidence>
<protein>
    <submittedName>
        <fullName evidence="2">GNAT family N-acetyltransferase</fullName>
    </submittedName>
</protein>
<dbReference type="SUPFAM" id="SSF55729">
    <property type="entry name" value="Acyl-CoA N-acyltransferases (Nat)"/>
    <property type="match status" value="1"/>
</dbReference>
<evidence type="ECO:0000313" key="3">
    <source>
        <dbReference type="Proteomes" id="UP000216605"/>
    </source>
</evidence>
<sequence length="178" mass="20791">MVTLKGDKAYLRALEPEDLEFVYAIENDESMWKLSNTQAPYSRFLIRSYLENAHQDIYQARQLRLAICLTEDNTAAGLIDLFDFDPDNRRAGIGVVLLERYRNRGIGKEALRLLVDYSFTHLRLRQLYANIDVSNTASKMLFTNFGFRCVGVKKEWNNRGTYFEDEELYQLINNNKTI</sequence>
<dbReference type="Pfam" id="PF13302">
    <property type="entry name" value="Acetyltransf_3"/>
    <property type="match status" value="1"/>
</dbReference>
<dbReference type="PROSITE" id="PS51186">
    <property type="entry name" value="GNAT"/>
    <property type="match status" value="1"/>
</dbReference>